<dbReference type="EMBL" id="MU866040">
    <property type="protein sequence ID" value="KAK4441992.1"/>
    <property type="molecule type" value="Genomic_DNA"/>
</dbReference>
<proteinExistence type="predicted"/>
<sequence length="324" mass="37472">MTPTLHASELDPDSNSLLRLTESRYLRGRPSTTHNNPRGKHHRRPLPWDRSKLTTAQSYDWHAEEYREWLWEISKQRKSNPSHQQDPDEDSSTDDNPKKQLKTTKTHPKNEKQSKGKKSPKMKNKQSNTNKPPTNGKRNPKQDRTQRKKAKNKILRPATGHFLALVDAHAKRNREIFFRCGCCWDLRHTRSPRWWREYWDGILEQGREEGLDGRIPLPGEFGTGKERGWGFGEGWDEEFEEGGYDEEGVVGGMEEVERRGVEFVLRWRYAGMGVVEEEEAGDEELDTDGWGWEFVGAVEEHGLKSVSDCSEWLAVCDGGDSWQG</sequence>
<evidence type="ECO:0000313" key="2">
    <source>
        <dbReference type="EMBL" id="KAK4441992.1"/>
    </source>
</evidence>
<protein>
    <submittedName>
        <fullName evidence="2">Uncharacterized protein</fullName>
    </submittedName>
</protein>
<reference evidence="2" key="2">
    <citation type="submission" date="2023-05" db="EMBL/GenBank/DDBJ databases">
        <authorList>
            <consortium name="Lawrence Berkeley National Laboratory"/>
            <person name="Steindorff A."/>
            <person name="Hensen N."/>
            <person name="Bonometti L."/>
            <person name="Westerberg I."/>
            <person name="Brannstrom I.O."/>
            <person name="Guillou S."/>
            <person name="Cros-Aarteil S."/>
            <person name="Calhoun S."/>
            <person name="Haridas S."/>
            <person name="Kuo A."/>
            <person name="Mondo S."/>
            <person name="Pangilinan J."/>
            <person name="Riley R."/>
            <person name="Labutti K."/>
            <person name="Andreopoulos B."/>
            <person name="Lipzen A."/>
            <person name="Chen C."/>
            <person name="Yanf M."/>
            <person name="Daum C."/>
            <person name="Ng V."/>
            <person name="Clum A."/>
            <person name="Ohm R."/>
            <person name="Martin F."/>
            <person name="Silar P."/>
            <person name="Natvig D."/>
            <person name="Lalanne C."/>
            <person name="Gautier V."/>
            <person name="Ament-Velasquez S.L."/>
            <person name="Kruys A."/>
            <person name="Hutchinson M.I."/>
            <person name="Powell A.J."/>
            <person name="Barry K."/>
            <person name="Miller A.N."/>
            <person name="Grigoriev I.V."/>
            <person name="Debuchy R."/>
            <person name="Gladieux P."/>
            <person name="Thoren M.H."/>
            <person name="Johannesson H."/>
        </authorList>
    </citation>
    <scope>NUCLEOTIDE SEQUENCE</scope>
    <source>
        <strain evidence="2">PSN243</strain>
    </source>
</reference>
<evidence type="ECO:0000256" key="1">
    <source>
        <dbReference type="SAM" id="MobiDB-lite"/>
    </source>
</evidence>
<organism evidence="2 3">
    <name type="scientific">Podospora aff. communis PSN243</name>
    <dbReference type="NCBI Taxonomy" id="3040156"/>
    <lineage>
        <taxon>Eukaryota</taxon>
        <taxon>Fungi</taxon>
        <taxon>Dikarya</taxon>
        <taxon>Ascomycota</taxon>
        <taxon>Pezizomycotina</taxon>
        <taxon>Sordariomycetes</taxon>
        <taxon>Sordariomycetidae</taxon>
        <taxon>Sordariales</taxon>
        <taxon>Podosporaceae</taxon>
        <taxon>Podospora</taxon>
    </lineage>
</organism>
<feature type="compositionally biased region" description="Basic residues" evidence="1">
    <location>
        <begin position="115"/>
        <end position="124"/>
    </location>
</feature>
<feature type="region of interest" description="Disordered" evidence="1">
    <location>
        <begin position="77"/>
        <end position="155"/>
    </location>
</feature>
<dbReference type="Proteomes" id="UP001321760">
    <property type="component" value="Unassembled WGS sequence"/>
</dbReference>
<gene>
    <name evidence="2" type="ORF">QBC34DRAFT_456831</name>
</gene>
<keyword evidence="3" id="KW-1185">Reference proteome</keyword>
<reference evidence="2" key="1">
    <citation type="journal article" date="2023" name="Mol. Phylogenet. Evol.">
        <title>Genome-scale phylogeny and comparative genomics of the fungal order Sordariales.</title>
        <authorList>
            <person name="Hensen N."/>
            <person name="Bonometti L."/>
            <person name="Westerberg I."/>
            <person name="Brannstrom I.O."/>
            <person name="Guillou S."/>
            <person name="Cros-Aarteil S."/>
            <person name="Calhoun S."/>
            <person name="Haridas S."/>
            <person name="Kuo A."/>
            <person name="Mondo S."/>
            <person name="Pangilinan J."/>
            <person name="Riley R."/>
            <person name="LaButti K."/>
            <person name="Andreopoulos B."/>
            <person name="Lipzen A."/>
            <person name="Chen C."/>
            <person name="Yan M."/>
            <person name="Daum C."/>
            <person name="Ng V."/>
            <person name="Clum A."/>
            <person name="Steindorff A."/>
            <person name="Ohm R.A."/>
            <person name="Martin F."/>
            <person name="Silar P."/>
            <person name="Natvig D.O."/>
            <person name="Lalanne C."/>
            <person name="Gautier V."/>
            <person name="Ament-Velasquez S.L."/>
            <person name="Kruys A."/>
            <person name="Hutchinson M.I."/>
            <person name="Powell A.J."/>
            <person name="Barry K."/>
            <person name="Miller A.N."/>
            <person name="Grigoriev I.V."/>
            <person name="Debuchy R."/>
            <person name="Gladieux P."/>
            <person name="Hiltunen Thoren M."/>
            <person name="Johannesson H."/>
        </authorList>
    </citation>
    <scope>NUCLEOTIDE SEQUENCE</scope>
    <source>
        <strain evidence="2">PSN243</strain>
    </source>
</reference>
<name>A0AAV9G077_9PEZI</name>
<comment type="caution">
    <text evidence="2">The sequence shown here is derived from an EMBL/GenBank/DDBJ whole genome shotgun (WGS) entry which is preliminary data.</text>
</comment>
<accession>A0AAV9G077</accession>
<evidence type="ECO:0000313" key="3">
    <source>
        <dbReference type="Proteomes" id="UP001321760"/>
    </source>
</evidence>
<dbReference type="AlphaFoldDB" id="A0AAV9G077"/>
<feature type="region of interest" description="Disordered" evidence="1">
    <location>
        <begin position="22"/>
        <end position="49"/>
    </location>
</feature>